<accession>A0AAF0CGS2</accession>
<dbReference type="PANTHER" id="PTHR35562:SF2">
    <property type="entry name" value="DNA ENDONUCLEASE SMRA-RELATED"/>
    <property type="match status" value="1"/>
</dbReference>
<feature type="domain" description="Smr" evidence="2">
    <location>
        <begin position="96"/>
        <end position="182"/>
    </location>
</feature>
<evidence type="ECO:0000313" key="4">
    <source>
        <dbReference type="Proteomes" id="UP001214043"/>
    </source>
</evidence>
<dbReference type="SUPFAM" id="SSF160443">
    <property type="entry name" value="SMR domain-like"/>
    <property type="match status" value="1"/>
</dbReference>
<organism evidence="3 4">
    <name type="scientific">Hyphococcus flavus</name>
    <dbReference type="NCBI Taxonomy" id="1866326"/>
    <lineage>
        <taxon>Bacteria</taxon>
        <taxon>Pseudomonadati</taxon>
        <taxon>Pseudomonadota</taxon>
        <taxon>Alphaproteobacteria</taxon>
        <taxon>Parvularculales</taxon>
        <taxon>Parvularculaceae</taxon>
        <taxon>Hyphococcus</taxon>
    </lineage>
</organism>
<name>A0AAF0CGS2_9PROT</name>
<reference evidence="3" key="1">
    <citation type="submission" date="2023-02" db="EMBL/GenBank/DDBJ databases">
        <title>Genome sequence of Hyphococcus flavus.</title>
        <authorList>
            <person name="Rong J.-C."/>
            <person name="Zhao Q."/>
            <person name="Yi M."/>
            <person name="Wu J.-Y."/>
        </authorList>
    </citation>
    <scope>NUCLEOTIDE SEQUENCE</scope>
    <source>
        <strain evidence="3">MCCC 1K03223</strain>
    </source>
</reference>
<evidence type="ECO:0000313" key="3">
    <source>
        <dbReference type="EMBL" id="WDI32804.1"/>
    </source>
</evidence>
<feature type="region of interest" description="Disordered" evidence="1">
    <location>
        <begin position="25"/>
        <end position="82"/>
    </location>
</feature>
<keyword evidence="4" id="KW-1185">Reference proteome</keyword>
<dbReference type="SMART" id="SM00463">
    <property type="entry name" value="SMR"/>
    <property type="match status" value="1"/>
</dbReference>
<dbReference type="KEGG" id="hfl:PUV54_06285"/>
<evidence type="ECO:0000256" key="1">
    <source>
        <dbReference type="SAM" id="MobiDB-lite"/>
    </source>
</evidence>
<proteinExistence type="predicted"/>
<dbReference type="InterPro" id="IPR002625">
    <property type="entry name" value="Smr_dom"/>
</dbReference>
<sequence length="183" mass="20092">MSGRRKLTPEEDALWRKATRDIARYAPQKPDIERVISGADQRPSTPEKARLPKSPGNKQTGAAKAGARPRPDPFSAGDPRLDRLASRGRIEIEAVLDLHGHKQETARRTLHQFIQTGYARGARCLLVITGKGAGDGASAGRGVLRARFPDWMAEEPVRGLVSRAARAHQRHGGDGAFYVFLKR</sequence>
<dbReference type="InterPro" id="IPR036063">
    <property type="entry name" value="Smr_dom_sf"/>
</dbReference>
<dbReference type="Pfam" id="PF01713">
    <property type="entry name" value="Smr"/>
    <property type="match status" value="1"/>
</dbReference>
<protein>
    <submittedName>
        <fullName evidence="3">Smr/MutS family protein</fullName>
    </submittedName>
</protein>
<dbReference type="RefSeq" id="WP_274494748.1">
    <property type="nucleotide sequence ID" value="NZ_CP118166.1"/>
</dbReference>
<dbReference type="PANTHER" id="PTHR35562">
    <property type="entry name" value="DNA ENDONUCLEASE SMRA-RELATED"/>
    <property type="match status" value="1"/>
</dbReference>
<dbReference type="PROSITE" id="PS50828">
    <property type="entry name" value="SMR"/>
    <property type="match status" value="1"/>
</dbReference>
<dbReference type="AlphaFoldDB" id="A0AAF0CGS2"/>
<evidence type="ECO:0000259" key="2">
    <source>
        <dbReference type="PROSITE" id="PS50828"/>
    </source>
</evidence>
<gene>
    <name evidence="3" type="ORF">PUV54_06285</name>
</gene>
<dbReference type="EMBL" id="CP118166">
    <property type="protein sequence ID" value="WDI32804.1"/>
    <property type="molecule type" value="Genomic_DNA"/>
</dbReference>
<dbReference type="Gene3D" id="3.30.1370.110">
    <property type="match status" value="1"/>
</dbReference>
<dbReference type="Proteomes" id="UP001214043">
    <property type="component" value="Chromosome"/>
</dbReference>